<organism evidence="1 2">
    <name type="scientific">Thanatephorus cucumeris (strain AG1-IB / isolate 7/3/14)</name>
    <name type="common">Lettuce bottom rot fungus</name>
    <name type="synonym">Rhizoctonia solani</name>
    <dbReference type="NCBI Taxonomy" id="1108050"/>
    <lineage>
        <taxon>Eukaryota</taxon>
        <taxon>Fungi</taxon>
        <taxon>Dikarya</taxon>
        <taxon>Basidiomycota</taxon>
        <taxon>Agaricomycotina</taxon>
        <taxon>Agaricomycetes</taxon>
        <taxon>Cantharellales</taxon>
        <taxon>Ceratobasidiaceae</taxon>
        <taxon>Rhizoctonia</taxon>
        <taxon>Rhizoctonia solani AG-1</taxon>
    </lineage>
</organism>
<dbReference type="OrthoDB" id="3255824at2759"/>
<evidence type="ECO:0008006" key="3">
    <source>
        <dbReference type="Google" id="ProtNLM"/>
    </source>
</evidence>
<evidence type="ECO:0000313" key="1">
    <source>
        <dbReference type="EMBL" id="CEL60034.1"/>
    </source>
</evidence>
<proteinExistence type="predicted"/>
<dbReference type="PANTHER" id="PTHR33050">
    <property type="entry name" value="REVERSE TRANSCRIPTASE DOMAIN-CONTAINING PROTEIN"/>
    <property type="match status" value="1"/>
</dbReference>
<dbReference type="AlphaFoldDB" id="A0A0B7FT26"/>
<keyword evidence="2" id="KW-1185">Reference proteome</keyword>
<dbReference type="Proteomes" id="UP000059188">
    <property type="component" value="Unassembled WGS sequence"/>
</dbReference>
<sequence length="376" mass="41757">MPAVVMTHPDDQPSMVISWRDSLYVDHCAPFGAASSNGLFARCGDAMLLILEASLGCHVVKWVDDFVIIRPPPGYPGGDTSEQNIYDIASPLGWPWKASKTKDFAYSFDYLGFNWNIPERSVSISAKKREKFLARIESWSGADKVSLKVTQELIGSLVHCTNVIVDGRAWLAGLIRFSASFPHAHKFRHVTRAKPDYATHDVLWWRDKFTTGACTRILSLPPPTFPQEFYMDASTSFGIAVIVNNHWAAWRLMQGWKADGRDIGWAELSALEMTLESAIAYGIRNSTLHFRSDNQGVVFAMAAGRSRNAEQNAAIKRVFVRSALFGLRIHTSYIASADNPADPPSRGSPILDMAPCSWPTPIPFHLSEFLVPALLS</sequence>
<dbReference type="PANTHER" id="PTHR33050:SF7">
    <property type="entry name" value="RIBONUCLEASE H"/>
    <property type="match status" value="1"/>
</dbReference>
<name>A0A0B7FT26_THACB</name>
<dbReference type="SUPFAM" id="SSF56672">
    <property type="entry name" value="DNA/RNA polymerases"/>
    <property type="match status" value="1"/>
</dbReference>
<gene>
    <name evidence="1" type="ORF">RSOLAG1IB_12294</name>
</gene>
<dbReference type="InterPro" id="IPR052055">
    <property type="entry name" value="Hepadnavirus_pol/RT"/>
</dbReference>
<dbReference type="InterPro" id="IPR043502">
    <property type="entry name" value="DNA/RNA_pol_sf"/>
</dbReference>
<dbReference type="EMBL" id="LN679515">
    <property type="protein sequence ID" value="CEL60034.1"/>
    <property type="molecule type" value="Genomic_DNA"/>
</dbReference>
<protein>
    <recommendedName>
        <fullName evidence="3">Reverse transcriptase domain-containing protein</fullName>
    </recommendedName>
</protein>
<reference evidence="1 2" key="1">
    <citation type="submission" date="2014-11" db="EMBL/GenBank/DDBJ databases">
        <authorList>
            <person name="Wibberg Daniel"/>
        </authorList>
    </citation>
    <scope>NUCLEOTIDE SEQUENCE [LARGE SCALE GENOMIC DNA]</scope>
    <source>
        <strain evidence="1">Rhizoctonia solani AG1-IB 7/3/14</strain>
    </source>
</reference>
<evidence type="ECO:0000313" key="2">
    <source>
        <dbReference type="Proteomes" id="UP000059188"/>
    </source>
</evidence>
<accession>A0A0B7FT26</accession>